<protein>
    <recommendedName>
        <fullName evidence="2">B12-binding domain-containing protein</fullName>
    </recommendedName>
</protein>
<sequence>MKVLLINPPIREWAKPNVFPSGLGYIASVLIKEEHDVEVLDINAYRWDKIRVSKNFK</sequence>
<dbReference type="AlphaFoldDB" id="X1H707"/>
<name>X1H707_9ZZZZ</name>
<evidence type="ECO:0008006" key="2">
    <source>
        <dbReference type="Google" id="ProtNLM"/>
    </source>
</evidence>
<dbReference type="EMBL" id="BARU01017857">
    <property type="protein sequence ID" value="GAH49634.1"/>
    <property type="molecule type" value="Genomic_DNA"/>
</dbReference>
<accession>X1H707</accession>
<organism evidence="1">
    <name type="scientific">marine sediment metagenome</name>
    <dbReference type="NCBI Taxonomy" id="412755"/>
    <lineage>
        <taxon>unclassified sequences</taxon>
        <taxon>metagenomes</taxon>
        <taxon>ecological metagenomes</taxon>
    </lineage>
</organism>
<comment type="caution">
    <text evidence="1">The sequence shown here is derived from an EMBL/GenBank/DDBJ whole genome shotgun (WGS) entry which is preliminary data.</text>
</comment>
<proteinExistence type="predicted"/>
<gene>
    <name evidence="1" type="ORF">S03H2_29568</name>
</gene>
<evidence type="ECO:0000313" key="1">
    <source>
        <dbReference type="EMBL" id="GAH49634.1"/>
    </source>
</evidence>
<reference evidence="1" key="1">
    <citation type="journal article" date="2014" name="Front. Microbiol.">
        <title>High frequency of phylogenetically diverse reductive dehalogenase-homologous genes in deep subseafloor sedimentary metagenomes.</title>
        <authorList>
            <person name="Kawai M."/>
            <person name="Futagami T."/>
            <person name="Toyoda A."/>
            <person name="Takaki Y."/>
            <person name="Nishi S."/>
            <person name="Hori S."/>
            <person name="Arai W."/>
            <person name="Tsubouchi T."/>
            <person name="Morono Y."/>
            <person name="Uchiyama I."/>
            <person name="Ito T."/>
            <person name="Fujiyama A."/>
            <person name="Inagaki F."/>
            <person name="Takami H."/>
        </authorList>
    </citation>
    <scope>NUCLEOTIDE SEQUENCE</scope>
    <source>
        <strain evidence="1">Expedition CK06-06</strain>
    </source>
</reference>